<protein>
    <submittedName>
        <fullName evidence="2">Antibiotic biosynthesis monooxygenase</fullName>
    </submittedName>
</protein>
<keyword evidence="3" id="KW-1185">Reference proteome</keyword>
<dbReference type="InterPro" id="IPR052936">
    <property type="entry name" value="Jasmonate_Hydroxylase-like"/>
</dbReference>
<reference evidence="2 3" key="1">
    <citation type="journal article" date="2019" name="Biochem. Eng. J.">
        <title>Metabolic engineering of the marine bacteria Neptunomonas concharum for the production of acetoin and meso-2,3-butanediol from acetate.</title>
        <authorList>
            <person name="Li W."/>
            <person name="Pu N."/>
            <person name="Liu C.-X."/>
            <person name="Yuan Q.-P."/>
            <person name="Li Z.-J."/>
        </authorList>
    </citation>
    <scope>NUCLEOTIDE SEQUENCE [LARGE SCALE GENOMIC DNA]</scope>
    <source>
        <strain evidence="2 3">JCM17730</strain>
    </source>
</reference>
<dbReference type="GO" id="GO:0004497">
    <property type="term" value="F:monooxygenase activity"/>
    <property type="evidence" value="ECO:0007669"/>
    <property type="project" value="UniProtKB-KW"/>
</dbReference>
<evidence type="ECO:0000313" key="3">
    <source>
        <dbReference type="Proteomes" id="UP000324760"/>
    </source>
</evidence>
<name>A0A5P1RA61_9GAMM</name>
<dbReference type="EMBL" id="CP043869">
    <property type="protein sequence ID" value="QEQ96165.1"/>
    <property type="molecule type" value="Genomic_DNA"/>
</dbReference>
<feature type="domain" description="ABM" evidence="1">
    <location>
        <begin position="2"/>
        <end position="90"/>
    </location>
</feature>
<accession>A0A5P1RA61</accession>
<evidence type="ECO:0000313" key="2">
    <source>
        <dbReference type="EMBL" id="QEQ96165.1"/>
    </source>
</evidence>
<dbReference type="Proteomes" id="UP000324760">
    <property type="component" value="Chromosome"/>
</dbReference>
<dbReference type="AlphaFoldDB" id="A0A5P1RA61"/>
<proteinExistence type="predicted"/>
<keyword evidence="2" id="KW-0503">Monooxygenase</keyword>
<dbReference type="Gene3D" id="3.30.70.100">
    <property type="match status" value="1"/>
</dbReference>
<dbReference type="Pfam" id="PF03992">
    <property type="entry name" value="ABM"/>
    <property type="match status" value="1"/>
</dbReference>
<evidence type="ECO:0000259" key="1">
    <source>
        <dbReference type="PROSITE" id="PS51725"/>
    </source>
</evidence>
<dbReference type="RefSeq" id="WP_138988871.1">
    <property type="nucleotide sequence ID" value="NZ_CP043869.1"/>
</dbReference>
<dbReference type="InterPro" id="IPR011008">
    <property type="entry name" value="Dimeric_a/b-barrel"/>
</dbReference>
<dbReference type="SUPFAM" id="SSF54909">
    <property type="entry name" value="Dimeric alpha+beta barrel"/>
    <property type="match status" value="1"/>
</dbReference>
<sequence length="111" mass="12897">MIAVIFELEPKDEGKDEYFEIAGDLKAILSEIEGFISVERFQSLANPKRFLSLSFWEDETAVKAWRNQVMHRKAQAKGRGALFENYRLRVAEVVRDYGMNDREQVPKDLTV</sequence>
<keyword evidence="2" id="KW-0560">Oxidoreductase</keyword>
<dbReference type="InterPro" id="IPR007138">
    <property type="entry name" value="ABM_dom"/>
</dbReference>
<dbReference type="PANTHER" id="PTHR37811">
    <property type="entry name" value="BLL5343 PROTEIN"/>
    <property type="match status" value="1"/>
</dbReference>
<dbReference type="KEGG" id="ncu:F0U83_05300"/>
<dbReference type="OrthoDB" id="9797060at2"/>
<dbReference type="PROSITE" id="PS51725">
    <property type="entry name" value="ABM"/>
    <property type="match status" value="1"/>
</dbReference>
<organism evidence="2 3">
    <name type="scientific">Neptunomonas concharum</name>
    <dbReference type="NCBI Taxonomy" id="1031538"/>
    <lineage>
        <taxon>Bacteria</taxon>
        <taxon>Pseudomonadati</taxon>
        <taxon>Pseudomonadota</taxon>
        <taxon>Gammaproteobacteria</taxon>
        <taxon>Oceanospirillales</taxon>
        <taxon>Oceanospirillaceae</taxon>
        <taxon>Neptunomonas</taxon>
    </lineage>
</organism>
<gene>
    <name evidence="2" type="ORF">F0U83_05300</name>
</gene>
<dbReference type="PANTHER" id="PTHR37811:SF2">
    <property type="entry name" value="ABM DOMAIN-CONTAINING PROTEIN"/>
    <property type="match status" value="1"/>
</dbReference>